<sequence length="193" mass="20864">MPSTSAPSARDPGPRPAPGRRADPHAGPAAPPRRPAASPVPEEGRPPRPRGTRGGLGVLTLGRNLVAAALLAASVGPAPAQSPAPAAESETMLMTVFLKHDQAKNLKEINAQLQKNGYYDQFPPPGTEVVSWYVVMNIGQVVTLRFPPSKLREINVVLENTAWGPYRTEFFPTYDYKALAEQQKRTMQSPPRP</sequence>
<organism evidence="2 3">
    <name type="scientific">Methylobacterium crusticola</name>
    <dbReference type="NCBI Taxonomy" id="1697972"/>
    <lineage>
        <taxon>Bacteria</taxon>
        <taxon>Pseudomonadati</taxon>
        <taxon>Pseudomonadota</taxon>
        <taxon>Alphaproteobacteria</taxon>
        <taxon>Hyphomicrobiales</taxon>
        <taxon>Methylobacteriaceae</taxon>
        <taxon>Methylobacterium</taxon>
    </lineage>
</organism>
<evidence type="ECO:0000313" key="3">
    <source>
        <dbReference type="Proteomes" id="UP001055167"/>
    </source>
</evidence>
<feature type="region of interest" description="Disordered" evidence="1">
    <location>
        <begin position="1"/>
        <end position="57"/>
    </location>
</feature>
<reference evidence="2" key="2">
    <citation type="submission" date="2021-08" db="EMBL/GenBank/DDBJ databases">
        <authorList>
            <person name="Tani A."/>
            <person name="Ola A."/>
            <person name="Ogura Y."/>
            <person name="Katsura K."/>
            <person name="Hayashi T."/>
        </authorList>
    </citation>
    <scope>NUCLEOTIDE SEQUENCE</scope>
    <source>
        <strain evidence="2">KCTC 52305</strain>
    </source>
</reference>
<gene>
    <name evidence="2" type="ORF">OPKNFCMD_4567</name>
</gene>
<dbReference type="EMBL" id="BPQH01000015">
    <property type="protein sequence ID" value="GJD51808.1"/>
    <property type="molecule type" value="Genomic_DNA"/>
</dbReference>
<dbReference type="RefSeq" id="WP_407068123.1">
    <property type="nucleotide sequence ID" value="NZ_BPQH01000015.1"/>
</dbReference>
<evidence type="ECO:0000256" key="1">
    <source>
        <dbReference type="SAM" id="MobiDB-lite"/>
    </source>
</evidence>
<proteinExistence type="predicted"/>
<protein>
    <submittedName>
        <fullName evidence="2">Uncharacterized protein</fullName>
    </submittedName>
</protein>
<accession>A0ABQ4R2G1</accession>
<name>A0ABQ4R2G1_9HYPH</name>
<evidence type="ECO:0000313" key="2">
    <source>
        <dbReference type="EMBL" id="GJD51808.1"/>
    </source>
</evidence>
<reference evidence="2" key="1">
    <citation type="journal article" date="2021" name="Front. Microbiol.">
        <title>Comprehensive Comparative Genomics and Phenotyping of Methylobacterium Species.</title>
        <authorList>
            <person name="Alessa O."/>
            <person name="Ogura Y."/>
            <person name="Fujitani Y."/>
            <person name="Takami H."/>
            <person name="Hayashi T."/>
            <person name="Sahin N."/>
            <person name="Tani A."/>
        </authorList>
    </citation>
    <scope>NUCLEOTIDE SEQUENCE</scope>
    <source>
        <strain evidence="2">KCTC 52305</strain>
    </source>
</reference>
<keyword evidence="3" id="KW-1185">Reference proteome</keyword>
<dbReference type="Proteomes" id="UP001055167">
    <property type="component" value="Unassembled WGS sequence"/>
</dbReference>
<comment type="caution">
    <text evidence="2">The sequence shown here is derived from an EMBL/GenBank/DDBJ whole genome shotgun (WGS) entry which is preliminary data.</text>
</comment>
<feature type="compositionally biased region" description="Low complexity" evidence="1">
    <location>
        <begin position="1"/>
        <end position="11"/>
    </location>
</feature>